<keyword evidence="2" id="KW-1185">Reference proteome</keyword>
<reference evidence="1" key="1">
    <citation type="submission" date="2023-11" db="EMBL/GenBank/DDBJ databases">
        <authorList>
            <person name="Poullet M."/>
        </authorList>
    </citation>
    <scope>NUCLEOTIDE SEQUENCE</scope>
    <source>
        <strain evidence="1">E1834</strain>
    </source>
</reference>
<organism evidence="1 2">
    <name type="scientific">Meloidogyne enterolobii</name>
    <name type="common">Root-knot nematode worm</name>
    <name type="synonym">Meloidogyne mayaguensis</name>
    <dbReference type="NCBI Taxonomy" id="390850"/>
    <lineage>
        <taxon>Eukaryota</taxon>
        <taxon>Metazoa</taxon>
        <taxon>Ecdysozoa</taxon>
        <taxon>Nematoda</taxon>
        <taxon>Chromadorea</taxon>
        <taxon>Rhabditida</taxon>
        <taxon>Tylenchina</taxon>
        <taxon>Tylenchomorpha</taxon>
        <taxon>Tylenchoidea</taxon>
        <taxon>Meloidogynidae</taxon>
        <taxon>Meloidogyninae</taxon>
        <taxon>Meloidogyne</taxon>
    </lineage>
</organism>
<comment type="caution">
    <text evidence="1">The sequence shown here is derived from an EMBL/GenBank/DDBJ whole genome shotgun (WGS) entry which is preliminary data.</text>
</comment>
<dbReference type="Proteomes" id="UP001497535">
    <property type="component" value="Unassembled WGS sequence"/>
</dbReference>
<proteinExistence type="predicted"/>
<accession>A0ACB1AWL7</accession>
<dbReference type="EMBL" id="CAVMJV010000114">
    <property type="protein sequence ID" value="CAK5103266.1"/>
    <property type="molecule type" value="Genomic_DNA"/>
</dbReference>
<gene>
    <name evidence="1" type="ORF">MENTE1834_LOCUS42717</name>
</gene>
<sequence length="52" mass="6372">MNLLLLNYNFSLNFIEGFKFKSTSRRISRSHTLIKFQRARLSCYRLLYSFLY</sequence>
<name>A0ACB1AWL7_MELEN</name>
<evidence type="ECO:0000313" key="2">
    <source>
        <dbReference type="Proteomes" id="UP001497535"/>
    </source>
</evidence>
<protein>
    <submittedName>
        <fullName evidence="1">Uncharacterized protein</fullName>
    </submittedName>
</protein>
<evidence type="ECO:0000313" key="1">
    <source>
        <dbReference type="EMBL" id="CAK5103266.1"/>
    </source>
</evidence>